<gene>
    <name evidence="8" type="ORF">MNOR_LOCUS2429</name>
</gene>
<dbReference type="PRINTS" id="PR00135">
    <property type="entry name" value="LYZLACT"/>
</dbReference>
<keyword evidence="3" id="KW-0081">Bacteriolytic enzyme</keyword>
<sequence>MSGILLVLMAITLASAKIFEKCELADVLENKHNVKRDQIKTWVCIANHRKSFNTQEIISNEDGSKVYGLFEINNKLWCEDNDNDPSFNNICNMPCSSRSM</sequence>
<dbReference type="EMBL" id="CAXKWB010000738">
    <property type="protein sequence ID" value="CAL4062130.1"/>
    <property type="molecule type" value="Genomic_DNA"/>
</dbReference>
<evidence type="ECO:0000256" key="3">
    <source>
        <dbReference type="ARBA" id="ARBA00022638"/>
    </source>
</evidence>
<evidence type="ECO:0000256" key="2">
    <source>
        <dbReference type="ARBA" id="ARBA00012732"/>
    </source>
</evidence>
<dbReference type="InterPro" id="IPR001916">
    <property type="entry name" value="Glyco_hydro_22"/>
</dbReference>
<keyword evidence="9" id="KW-1185">Reference proteome</keyword>
<name>A0AAV2PPL6_MEGNR</name>
<feature type="non-terminal residue" evidence="8">
    <location>
        <position position="100"/>
    </location>
</feature>
<dbReference type="AlphaFoldDB" id="A0AAV2PPL6"/>
<evidence type="ECO:0000256" key="5">
    <source>
        <dbReference type="ARBA" id="ARBA00023295"/>
    </source>
</evidence>
<evidence type="ECO:0000313" key="9">
    <source>
        <dbReference type="Proteomes" id="UP001497623"/>
    </source>
</evidence>
<dbReference type="SMART" id="SM00263">
    <property type="entry name" value="LYZ1"/>
    <property type="match status" value="1"/>
</dbReference>
<keyword evidence="5" id="KW-0326">Glycosidase</keyword>
<dbReference type="GO" id="GO:0042742">
    <property type="term" value="P:defense response to bacterium"/>
    <property type="evidence" value="ECO:0007669"/>
    <property type="project" value="UniProtKB-KW"/>
</dbReference>
<keyword evidence="5" id="KW-0378">Hydrolase</keyword>
<reference evidence="8 9" key="1">
    <citation type="submission" date="2024-05" db="EMBL/GenBank/DDBJ databases">
        <authorList>
            <person name="Wallberg A."/>
        </authorList>
    </citation>
    <scope>NUCLEOTIDE SEQUENCE [LARGE SCALE GENOMIC DNA]</scope>
</reference>
<dbReference type="PANTHER" id="PTHR11407">
    <property type="entry name" value="LYSOZYME C"/>
    <property type="match status" value="1"/>
</dbReference>
<dbReference type="GO" id="GO:0031640">
    <property type="term" value="P:killing of cells of another organism"/>
    <property type="evidence" value="ECO:0007669"/>
    <property type="project" value="UniProtKB-KW"/>
</dbReference>
<dbReference type="PANTHER" id="PTHR11407:SF63">
    <property type="entry name" value="LYSOZYME C"/>
    <property type="match status" value="1"/>
</dbReference>
<comment type="caution">
    <text evidence="8">The sequence shown here is derived from an EMBL/GenBank/DDBJ whole genome shotgun (WGS) entry which is preliminary data.</text>
</comment>
<comment type="similarity">
    <text evidence="6">Belongs to the glycosyl hydrolase 22 family.</text>
</comment>
<evidence type="ECO:0000256" key="4">
    <source>
        <dbReference type="ARBA" id="ARBA00023157"/>
    </source>
</evidence>
<organism evidence="8 9">
    <name type="scientific">Meganyctiphanes norvegica</name>
    <name type="common">Northern krill</name>
    <name type="synonym">Thysanopoda norvegica</name>
    <dbReference type="NCBI Taxonomy" id="48144"/>
    <lineage>
        <taxon>Eukaryota</taxon>
        <taxon>Metazoa</taxon>
        <taxon>Ecdysozoa</taxon>
        <taxon>Arthropoda</taxon>
        <taxon>Crustacea</taxon>
        <taxon>Multicrustacea</taxon>
        <taxon>Malacostraca</taxon>
        <taxon>Eumalacostraca</taxon>
        <taxon>Eucarida</taxon>
        <taxon>Euphausiacea</taxon>
        <taxon>Euphausiidae</taxon>
        <taxon>Meganyctiphanes</taxon>
    </lineage>
</organism>
<evidence type="ECO:0000256" key="6">
    <source>
        <dbReference type="RuleBase" id="RU004440"/>
    </source>
</evidence>
<comment type="catalytic activity">
    <reaction evidence="1">
        <text>Hydrolysis of (1-&gt;4)-beta-linkages between N-acetylmuramic acid and N-acetyl-D-glucosamine residues in a peptidoglycan and between N-acetyl-D-glucosamine residues in chitodextrins.</text>
        <dbReference type="EC" id="3.2.1.17"/>
    </reaction>
</comment>
<keyword evidence="7" id="KW-0732">Signal</keyword>
<keyword evidence="3" id="KW-0929">Antimicrobial</keyword>
<dbReference type="SUPFAM" id="SSF53955">
    <property type="entry name" value="Lysozyme-like"/>
    <property type="match status" value="1"/>
</dbReference>
<evidence type="ECO:0000256" key="1">
    <source>
        <dbReference type="ARBA" id="ARBA00000632"/>
    </source>
</evidence>
<dbReference type="EC" id="3.2.1.17" evidence="2"/>
<feature type="signal peptide" evidence="7">
    <location>
        <begin position="1"/>
        <end position="16"/>
    </location>
</feature>
<feature type="chain" id="PRO_5043819542" description="lysozyme" evidence="7">
    <location>
        <begin position="17"/>
        <end position="100"/>
    </location>
</feature>
<proteinExistence type="inferred from homology"/>
<protein>
    <recommendedName>
        <fullName evidence="2">lysozyme</fullName>
        <ecNumber evidence="2">3.2.1.17</ecNumber>
    </recommendedName>
</protein>
<dbReference type="PROSITE" id="PS51348">
    <property type="entry name" value="GLYCOSYL_HYDROL_F22_2"/>
    <property type="match status" value="1"/>
</dbReference>
<keyword evidence="4" id="KW-1015">Disulfide bond</keyword>
<dbReference type="InterPro" id="IPR023346">
    <property type="entry name" value="Lysozyme-like_dom_sf"/>
</dbReference>
<dbReference type="GO" id="GO:0003796">
    <property type="term" value="F:lysozyme activity"/>
    <property type="evidence" value="ECO:0007669"/>
    <property type="project" value="UniProtKB-EC"/>
</dbReference>
<evidence type="ECO:0000313" key="8">
    <source>
        <dbReference type="EMBL" id="CAL4062130.1"/>
    </source>
</evidence>
<dbReference type="Pfam" id="PF00062">
    <property type="entry name" value="Lys"/>
    <property type="match status" value="1"/>
</dbReference>
<dbReference type="Gene3D" id="1.10.530.10">
    <property type="match status" value="1"/>
</dbReference>
<evidence type="ECO:0000256" key="7">
    <source>
        <dbReference type="SAM" id="SignalP"/>
    </source>
</evidence>
<dbReference type="Proteomes" id="UP001497623">
    <property type="component" value="Unassembled WGS sequence"/>
</dbReference>
<accession>A0AAV2PPL6</accession>